<proteinExistence type="predicted"/>
<organism evidence="1 2">
    <name type="scientific">Hyalomma asiaticum</name>
    <name type="common">Tick</name>
    <dbReference type="NCBI Taxonomy" id="266040"/>
    <lineage>
        <taxon>Eukaryota</taxon>
        <taxon>Metazoa</taxon>
        <taxon>Ecdysozoa</taxon>
        <taxon>Arthropoda</taxon>
        <taxon>Chelicerata</taxon>
        <taxon>Arachnida</taxon>
        <taxon>Acari</taxon>
        <taxon>Parasitiformes</taxon>
        <taxon>Ixodida</taxon>
        <taxon>Ixodoidea</taxon>
        <taxon>Ixodidae</taxon>
        <taxon>Hyalomminae</taxon>
        <taxon>Hyalomma</taxon>
    </lineage>
</organism>
<dbReference type="Proteomes" id="UP000821845">
    <property type="component" value="Chromosome 2"/>
</dbReference>
<evidence type="ECO:0000313" key="2">
    <source>
        <dbReference type="Proteomes" id="UP000821845"/>
    </source>
</evidence>
<evidence type="ECO:0000313" key="1">
    <source>
        <dbReference type="EMBL" id="KAH6940196.1"/>
    </source>
</evidence>
<comment type="caution">
    <text evidence="1">The sequence shown here is derived from an EMBL/GenBank/DDBJ whole genome shotgun (WGS) entry which is preliminary data.</text>
</comment>
<sequence length="539" mass="60790">METRFAHLNPDKCKMSRVGDAGDGEGAGSETTVTEETGSQSEMDLLKMKIRLRELELEIAREQRGSGQSSRVEGGQESRSELRHFSKLIASVLPKFPTEAEVPVWFEAAESALDAYEVPKEWWGQIIFPLVAEKIPFLSTRLAPHQLRDYEALKGAVLEKLKLSAGEYLRRFRGARKRATEGWRAFATRLQSYLRLYVETRGVGTFEQLLELLTADQLKESLSEAALRYITLQEAGDWRRAPELASLLLTFEDAEGRNSGSKLNGSKTAEASSERFQKQVKLSPQQDSTKALIPEGKRQPEEEAFFVCDLRDLAEKVNLWKECLPRVVPFYAIKSCRDPVVLNTLNNLGVCFDCANKPEMRAVLNMGVSPDRIVLASAVKCSWDIEFAVKHNVDLMTFDSVEELDKVKEKNACEHIRSATDLHFPASSGVKLIAEPGQYFITSCYALAVQVIGKKGKDIIVDGMSQRYQEVFINESKNNCVSRHLYDFLGVQYWPLQEPLQRPRDTLTTVWGGTCDPADCIEKCKPFFEVYHDCSTAIY</sequence>
<gene>
    <name evidence="1" type="ORF">HPB50_026318</name>
</gene>
<reference evidence="1" key="1">
    <citation type="submission" date="2020-05" db="EMBL/GenBank/DDBJ databases">
        <title>Large-scale comparative analyses of tick genomes elucidate their genetic diversity and vector capacities.</title>
        <authorList>
            <person name="Jia N."/>
            <person name="Wang J."/>
            <person name="Shi W."/>
            <person name="Du L."/>
            <person name="Sun Y."/>
            <person name="Zhan W."/>
            <person name="Jiang J."/>
            <person name="Wang Q."/>
            <person name="Zhang B."/>
            <person name="Ji P."/>
            <person name="Sakyi L.B."/>
            <person name="Cui X."/>
            <person name="Yuan T."/>
            <person name="Jiang B."/>
            <person name="Yang W."/>
            <person name="Lam T.T.-Y."/>
            <person name="Chang Q."/>
            <person name="Ding S."/>
            <person name="Wang X."/>
            <person name="Zhu J."/>
            <person name="Ruan X."/>
            <person name="Zhao L."/>
            <person name="Wei J."/>
            <person name="Que T."/>
            <person name="Du C."/>
            <person name="Cheng J."/>
            <person name="Dai P."/>
            <person name="Han X."/>
            <person name="Huang E."/>
            <person name="Gao Y."/>
            <person name="Liu J."/>
            <person name="Shao H."/>
            <person name="Ye R."/>
            <person name="Li L."/>
            <person name="Wei W."/>
            <person name="Wang X."/>
            <person name="Wang C."/>
            <person name="Yang T."/>
            <person name="Huo Q."/>
            <person name="Li W."/>
            <person name="Guo W."/>
            <person name="Chen H."/>
            <person name="Zhou L."/>
            <person name="Ni X."/>
            <person name="Tian J."/>
            <person name="Zhou Y."/>
            <person name="Sheng Y."/>
            <person name="Liu T."/>
            <person name="Pan Y."/>
            <person name="Xia L."/>
            <person name="Li J."/>
            <person name="Zhao F."/>
            <person name="Cao W."/>
        </authorList>
    </citation>
    <scope>NUCLEOTIDE SEQUENCE</scope>
    <source>
        <strain evidence="1">Hyas-2018</strain>
    </source>
</reference>
<accession>A0ACB7T1S7</accession>
<protein>
    <submittedName>
        <fullName evidence="1">Uncharacterized protein</fullName>
    </submittedName>
</protein>
<name>A0ACB7T1S7_HYAAI</name>
<keyword evidence="2" id="KW-1185">Reference proteome</keyword>
<dbReference type="EMBL" id="CM023482">
    <property type="protein sequence ID" value="KAH6940196.1"/>
    <property type="molecule type" value="Genomic_DNA"/>
</dbReference>